<protein>
    <submittedName>
        <fullName evidence="1">Uncharacterized protein</fullName>
    </submittedName>
</protein>
<keyword evidence="2" id="KW-1185">Reference proteome</keyword>
<gene>
    <name evidence="1" type="ORF">LTR78_006798</name>
</gene>
<name>A0AAE1BZB0_9PEZI</name>
<organism evidence="1 2">
    <name type="scientific">Recurvomyces mirabilis</name>
    <dbReference type="NCBI Taxonomy" id="574656"/>
    <lineage>
        <taxon>Eukaryota</taxon>
        <taxon>Fungi</taxon>
        <taxon>Dikarya</taxon>
        <taxon>Ascomycota</taxon>
        <taxon>Pezizomycotina</taxon>
        <taxon>Dothideomycetes</taxon>
        <taxon>Dothideomycetidae</taxon>
        <taxon>Mycosphaerellales</taxon>
        <taxon>Teratosphaeriaceae</taxon>
        <taxon>Recurvomyces</taxon>
    </lineage>
</organism>
<evidence type="ECO:0000313" key="1">
    <source>
        <dbReference type="EMBL" id="KAK3673253.1"/>
    </source>
</evidence>
<sequence>MDNQRAPNKLVLGLYTDFDPTKLDTFGTIQYKKITRASVIARRDEGPEVNALLSFLNKISHGLRTFSYTEFESIEAKQKKDNETEASLFTAQTLAKYAVTHFPAA</sequence>
<reference evidence="1" key="1">
    <citation type="submission" date="2023-07" db="EMBL/GenBank/DDBJ databases">
        <title>Black Yeasts Isolated from many extreme environments.</title>
        <authorList>
            <person name="Coleine C."/>
            <person name="Stajich J.E."/>
            <person name="Selbmann L."/>
        </authorList>
    </citation>
    <scope>NUCLEOTIDE SEQUENCE</scope>
    <source>
        <strain evidence="1">CCFEE 5485</strain>
    </source>
</reference>
<dbReference type="EMBL" id="JAUTXT010000026">
    <property type="protein sequence ID" value="KAK3673253.1"/>
    <property type="molecule type" value="Genomic_DNA"/>
</dbReference>
<comment type="caution">
    <text evidence="1">The sequence shown here is derived from an EMBL/GenBank/DDBJ whole genome shotgun (WGS) entry which is preliminary data.</text>
</comment>
<proteinExistence type="predicted"/>
<dbReference type="AlphaFoldDB" id="A0AAE1BZB0"/>
<evidence type="ECO:0000313" key="2">
    <source>
        <dbReference type="Proteomes" id="UP001274830"/>
    </source>
</evidence>
<accession>A0AAE1BZB0</accession>
<dbReference type="Proteomes" id="UP001274830">
    <property type="component" value="Unassembled WGS sequence"/>
</dbReference>